<sequence length="502" mass="59155">MSGNRKSNLAFINNIYNEEKEVRFFHIHNKTISTLYEYCRIFNQEVREHYEHEGDLIGIFVEFRKIINRFFSAFDVYEMIFEEFLQGMFECFQKIKMGYPELFERYCRPIAKILQFIQKEYGYTNFLREGVVGEFIGALTENVCIVTKYRENSKAIEIGNLNVPILKASEYVRQAKMYDTVIFIGSPEFFNPRFSTLFLAKETYFISYDIFSNCIIPPKSFNLLKEHHTINTLFRNVTIFNGYTGNQFNIDFGPVQEGAFQTDEVLKRHEKYAEKLDEIHKVEANLVILKNKCYTFLQTGSNVRKIDRNTLMLRKDRARDIEKGDWLLFRNNTNSDLVIEAANKLLGDKCDKCRKWQARWKKRLRRSIEIYGIRKIIRYLQKNGVSTANIQYLRNWLSEESISMKQFDELLIALKFKPGEIKTIKNVSQRLHSAHIKAGRVITKTLLEELDETIVDDIDENGYATFTSQIVEGASFSIEVVEEVIPKSIFVDRNDILRVWRD</sequence>
<proteinExistence type="predicted"/>
<evidence type="ECO:0000313" key="2">
    <source>
        <dbReference type="Proteomes" id="UP001178303"/>
    </source>
</evidence>
<dbReference type="AlphaFoldDB" id="A0AA95RYH0"/>
<gene>
    <name evidence="1" type="ORF">QNH45_04830</name>
</gene>
<dbReference type="EMBL" id="CP126099">
    <property type="protein sequence ID" value="WHY30101.1"/>
    <property type="molecule type" value="Genomic_DNA"/>
</dbReference>
<organism evidence="1 2">
    <name type="scientific">Bacillus wiedmannii</name>
    <dbReference type="NCBI Taxonomy" id="1890302"/>
    <lineage>
        <taxon>Bacteria</taxon>
        <taxon>Bacillati</taxon>
        <taxon>Bacillota</taxon>
        <taxon>Bacilli</taxon>
        <taxon>Bacillales</taxon>
        <taxon>Bacillaceae</taxon>
        <taxon>Bacillus</taxon>
        <taxon>Bacillus cereus group</taxon>
    </lineage>
</organism>
<evidence type="ECO:0000313" key="1">
    <source>
        <dbReference type="EMBL" id="WHY30101.1"/>
    </source>
</evidence>
<protein>
    <submittedName>
        <fullName evidence="1">Uncharacterized protein</fullName>
    </submittedName>
</protein>
<accession>A0AA95RYH0</accession>
<dbReference type="Proteomes" id="UP001178303">
    <property type="component" value="Chromosome"/>
</dbReference>
<name>A0AA95RYH0_9BACI</name>
<reference evidence="1" key="1">
    <citation type="submission" date="2023-05" db="EMBL/GenBank/DDBJ databases">
        <title>Comparative genomics of Bacillaceae isolates and their secondary metabolite potential.</title>
        <authorList>
            <person name="Song L."/>
            <person name="Nielsen L.J."/>
            <person name="Mohite O."/>
            <person name="Xu X."/>
            <person name="Weber T."/>
            <person name="Kovacs A.T."/>
        </authorList>
    </citation>
    <scope>NUCLEOTIDE SEQUENCE</scope>
    <source>
        <strain evidence="1">LN15</strain>
    </source>
</reference>
<dbReference type="RefSeq" id="WP_098910068.1">
    <property type="nucleotide sequence ID" value="NZ_CP126099.1"/>
</dbReference>